<name>A0ABZ3FVE7_9ACTN</name>
<evidence type="ECO:0000256" key="2">
    <source>
        <dbReference type="ARBA" id="ARBA00023125"/>
    </source>
</evidence>
<keyword evidence="2 4" id="KW-0238">DNA-binding</keyword>
<accession>A0ABZ3FVE7</accession>
<dbReference type="PRINTS" id="PR00455">
    <property type="entry name" value="HTHTETR"/>
</dbReference>
<dbReference type="Pfam" id="PF00440">
    <property type="entry name" value="TetR_N"/>
    <property type="match status" value="1"/>
</dbReference>
<feature type="region of interest" description="Disordered" evidence="5">
    <location>
        <begin position="1"/>
        <end position="22"/>
    </location>
</feature>
<feature type="domain" description="HTH tetR-type" evidence="6">
    <location>
        <begin position="21"/>
        <end position="81"/>
    </location>
</feature>
<dbReference type="Proteomes" id="UP001442841">
    <property type="component" value="Chromosome"/>
</dbReference>
<keyword evidence="8" id="KW-1185">Reference proteome</keyword>
<proteinExistence type="predicted"/>
<sequence>MTSEPQTRRTYRSPKRTEQAARTRATITAAARRLFERDGFAATTIAAVAKEAGVSQQTVYAVFGNKPALVRAILEQMEETAEASTWRKRIAEEQDPARILAAFAQWTRAFFEASSPSFSIAQEAMSELTDLAAQGDAHRRQALASLVQRLAGMGALRDGLSEQHATDRAWLLTGLQTYFDATERCAWTPEAYAEWLGDTLAQQILAGDRVKA</sequence>
<dbReference type="EMBL" id="CP154795">
    <property type="protein sequence ID" value="XAN09140.1"/>
    <property type="molecule type" value="Genomic_DNA"/>
</dbReference>
<evidence type="ECO:0000256" key="4">
    <source>
        <dbReference type="PROSITE-ProRule" id="PRU00335"/>
    </source>
</evidence>
<dbReference type="InterPro" id="IPR001647">
    <property type="entry name" value="HTH_TetR"/>
</dbReference>
<evidence type="ECO:0000313" key="7">
    <source>
        <dbReference type="EMBL" id="XAN09140.1"/>
    </source>
</evidence>
<organism evidence="7 8">
    <name type="scientific">Ammonicoccus fulvus</name>
    <dbReference type="NCBI Taxonomy" id="3138240"/>
    <lineage>
        <taxon>Bacteria</taxon>
        <taxon>Bacillati</taxon>
        <taxon>Actinomycetota</taxon>
        <taxon>Actinomycetes</taxon>
        <taxon>Propionibacteriales</taxon>
        <taxon>Propionibacteriaceae</taxon>
        <taxon>Ammonicoccus</taxon>
    </lineage>
</organism>
<dbReference type="InterPro" id="IPR050109">
    <property type="entry name" value="HTH-type_TetR-like_transc_reg"/>
</dbReference>
<evidence type="ECO:0000256" key="5">
    <source>
        <dbReference type="SAM" id="MobiDB-lite"/>
    </source>
</evidence>
<dbReference type="Gene3D" id="1.10.357.10">
    <property type="entry name" value="Tetracycline Repressor, domain 2"/>
    <property type="match status" value="1"/>
</dbReference>
<dbReference type="RefSeq" id="WP_425310591.1">
    <property type="nucleotide sequence ID" value="NZ_CP154795.1"/>
</dbReference>
<evidence type="ECO:0000259" key="6">
    <source>
        <dbReference type="PROSITE" id="PS50977"/>
    </source>
</evidence>
<dbReference type="InterPro" id="IPR009057">
    <property type="entry name" value="Homeodomain-like_sf"/>
</dbReference>
<keyword evidence="1" id="KW-0805">Transcription regulation</keyword>
<evidence type="ECO:0000256" key="1">
    <source>
        <dbReference type="ARBA" id="ARBA00023015"/>
    </source>
</evidence>
<feature type="DNA-binding region" description="H-T-H motif" evidence="4">
    <location>
        <begin position="44"/>
        <end position="63"/>
    </location>
</feature>
<dbReference type="SUPFAM" id="SSF46689">
    <property type="entry name" value="Homeodomain-like"/>
    <property type="match status" value="1"/>
</dbReference>
<evidence type="ECO:0000313" key="8">
    <source>
        <dbReference type="Proteomes" id="UP001442841"/>
    </source>
</evidence>
<dbReference type="PANTHER" id="PTHR30055">
    <property type="entry name" value="HTH-TYPE TRANSCRIPTIONAL REGULATOR RUTR"/>
    <property type="match status" value="1"/>
</dbReference>
<protein>
    <submittedName>
        <fullName evidence="7">Helix-turn-helix domain-containing protein</fullName>
    </submittedName>
</protein>
<reference evidence="7 8" key="1">
    <citation type="submission" date="2024-04" db="EMBL/GenBank/DDBJ databases">
        <title>Isolation of an actinomycete strain from pig manure.</title>
        <authorList>
            <person name="Gong T."/>
            <person name="Yu Z."/>
            <person name="An M."/>
            <person name="Wei C."/>
            <person name="Yang W."/>
            <person name="Liu L."/>
        </authorList>
    </citation>
    <scope>NUCLEOTIDE SEQUENCE [LARGE SCALE GENOMIC DNA]</scope>
    <source>
        <strain evidence="7 8">ZF39</strain>
    </source>
</reference>
<dbReference type="PANTHER" id="PTHR30055:SF234">
    <property type="entry name" value="HTH-TYPE TRANSCRIPTIONAL REGULATOR BETI"/>
    <property type="match status" value="1"/>
</dbReference>
<dbReference type="PROSITE" id="PS50977">
    <property type="entry name" value="HTH_TETR_2"/>
    <property type="match status" value="1"/>
</dbReference>
<gene>
    <name evidence="7" type="ORF">AADG42_18060</name>
</gene>
<keyword evidence="3" id="KW-0804">Transcription</keyword>
<evidence type="ECO:0000256" key="3">
    <source>
        <dbReference type="ARBA" id="ARBA00023163"/>
    </source>
</evidence>